<feature type="transmembrane region" description="Helical" evidence="1">
    <location>
        <begin position="82"/>
        <end position="101"/>
    </location>
</feature>
<feature type="transmembrane region" description="Helical" evidence="1">
    <location>
        <begin position="12"/>
        <end position="31"/>
    </location>
</feature>
<dbReference type="Pfam" id="PF14501">
    <property type="entry name" value="HATPase_c_5"/>
    <property type="match status" value="1"/>
</dbReference>
<dbReference type="Proteomes" id="UP001519307">
    <property type="component" value="Unassembled WGS sequence"/>
</dbReference>
<dbReference type="PANTHER" id="PTHR40448:SF1">
    <property type="entry name" value="TWO-COMPONENT SENSOR HISTIDINE KINASE"/>
    <property type="match status" value="1"/>
</dbReference>
<sequence length="367" mass="42782">MYSIFIVIFTDIIFAVSDAIVGFIASMFFNVDFKTIPKDSLEYFQIALVITLISFIISKILNKLLSNTSIYSYEIKKNSFTNIYLIFYTGIILIAIYLNIFQYKYLNNTLNKFFIINVISTLSCFAIVLSLIYLNNKNIINKLQKEYKDKEFRQLTEYMNTIETMSDDLRRFKHDYINIMEVIDSYIRYSDMDGLKSFYKNELQPENNKIINKNRSLYLLKNIEINSLKGLISSKIHISNSNDVNTYIEITDKIDKLDIDEIDICRIIGILFDNAIEAAVLCTKKIIRIVIVKKQNYISFIICNTCSKNIPPIYKIYENKFSTKGEGRGIGLNTIRKIIDKKYSNVFLNTKVKNCIFTQELVIKNLS</sequence>
<dbReference type="Gene3D" id="3.30.565.10">
    <property type="entry name" value="Histidine kinase-like ATPase, C-terminal domain"/>
    <property type="match status" value="1"/>
</dbReference>
<keyword evidence="1" id="KW-0472">Membrane</keyword>
<dbReference type="EC" id="2.7.13.-" evidence="3"/>
<proteinExistence type="predicted"/>
<comment type="caution">
    <text evidence="3">The sequence shown here is derived from an EMBL/GenBank/DDBJ whole genome shotgun (WGS) entry which is preliminary data.</text>
</comment>
<keyword evidence="1" id="KW-1133">Transmembrane helix</keyword>
<evidence type="ECO:0000313" key="4">
    <source>
        <dbReference type="Proteomes" id="UP001519307"/>
    </source>
</evidence>
<gene>
    <name evidence="3" type="ORF">J2Z42_001564</name>
</gene>
<accession>A0ABS4KTH2</accession>
<name>A0ABS4KTH2_9CLOT</name>
<keyword evidence="3" id="KW-0808">Transferase</keyword>
<organism evidence="3 4">
    <name type="scientific">Clostridium algifaecis</name>
    <dbReference type="NCBI Taxonomy" id="1472040"/>
    <lineage>
        <taxon>Bacteria</taxon>
        <taxon>Bacillati</taxon>
        <taxon>Bacillota</taxon>
        <taxon>Clostridia</taxon>
        <taxon>Eubacteriales</taxon>
        <taxon>Clostridiaceae</taxon>
        <taxon>Clostridium</taxon>
    </lineage>
</organism>
<keyword evidence="4" id="KW-1185">Reference proteome</keyword>
<evidence type="ECO:0000313" key="3">
    <source>
        <dbReference type="EMBL" id="MBP2032885.1"/>
    </source>
</evidence>
<feature type="transmembrane region" description="Helical" evidence="1">
    <location>
        <begin position="113"/>
        <end position="134"/>
    </location>
</feature>
<feature type="transmembrane region" description="Helical" evidence="1">
    <location>
        <begin position="43"/>
        <end position="61"/>
    </location>
</feature>
<evidence type="ECO:0000259" key="2">
    <source>
        <dbReference type="Pfam" id="PF14501"/>
    </source>
</evidence>
<evidence type="ECO:0000256" key="1">
    <source>
        <dbReference type="SAM" id="Phobius"/>
    </source>
</evidence>
<reference evidence="3 4" key="1">
    <citation type="submission" date="2021-03" db="EMBL/GenBank/DDBJ databases">
        <title>Genomic Encyclopedia of Type Strains, Phase IV (KMG-IV): sequencing the most valuable type-strain genomes for metagenomic binning, comparative biology and taxonomic classification.</title>
        <authorList>
            <person name="Goeker M."/>
        </authorList>
    </citation>
    <scope>NUCLEOTIDE SEQUENCE [LARGE SCALE GENOMIC DNA]</scope>
    <source>
        <strain evidence="3 4">DSM 28783</strain>
    </source>
</reference>
<feature type="domain" description="Sensor histidine kinase NatK-like C-terminal" evidence="2">
    <location>
        <begin position="262"/>
        <end position="363"/>
    </location>
</feature>
<dbReference type="GO" id="GO:0016301">
    <property type="term" value="F:kinase activity"/>
    <property type="evidence" value="ECO:0007669"/>
    <property type="project" value="UniProtKB-KW"/>
</dbReference>
<keyword evidence="1" id="KW-0812">Transmembrane</keyword>
<dbReference type="EMBL" id="JAGGLM010000008">
    <property type="protein sequence ID" value="MBP2032885.1"/>
    <property type="molecule type" value="Genomic_DNA"/>
</dbReference>
<keyword evidence="3" id="KW-0418">Kinase</keyword>
<dbReference type="PANTHER" id="PTHR40448">
    <property type="entry name" value="TWO-COMPONENT SENSOR HISTIDINE KINASE"/>
    <property type="match status" value="1"/>
</dbReference>
<dbReference type="InterPro" id="IPR036890">
    <property type="entry name" value="HATPase_C_sf"/>
</dbReference>
<dbReference type="SUPFAM" id="SSF55874">
    <property type="entry name" value="ATPase domain of HSP90 chaperone/DNA topoisomerase II/histidine kinase"/>
    <property type="match status" value="1"/>
</dbReference>
<dbReference type="InterPro" id="IPR032834">
    <property type="entry name" value="NatK-like_C"/>
</dbReference>
<protein>
    <submittedName>
        <fullName evidence="3">Two-component system sensor histidine kinase AgrC</fullName>
        <ecNumber evidence="3">2.7.13.-</ecNumber>
    </submittedName>
</protein>